<evidence type="ECO:0000313" key="2">
    <source>
        <dbReference type="EMBL" id="GAA4892730.1"/>
    </source>
</evidence>
<evidence type="ECO:0000259" key="1">
    <source>
        <dbReference type="Pfam" id="PF09361"/>
    </source>
</evidence>
<accession>A0ABP9F4T1</accession>
<evidence type="ECO:0000313" key="3">
    <source>
        <dbReference type="Proteomes" id="UP001499988"/>
    </source>
</evidence>
<reference evidence="3" key="1">
    <citation type="journal article" date="2019" name="Int. J. Syst. Evol. Microbiol.">
        <title>The Global Catalogue of Microorganisms (GCM) 10K type strain sequencing project: providing services to taxonomists for standard genome sequencing and annotation.</title>
        <authorList>
            <consortium name="The Broad Institute Genomics Platform"/>
            <consortium name="The Broad Institute Genome Sequencing Center for Infectious Disease"/>
            <person name="Wu L."/>
            <person name="Ma J."/>
        </authorList>
    </citation>
    <scope>NUCLEOTIDE SEQUENCE [LARGE SCALE GENOMIC DNA]</scope>
    <source>
        <strain evidence="3">JCM 18401</strain>
    </source>
</reference>
<dbReference type="RefSeq" id="WP_345335991.1">
    <property type="nucleotide sequence ID" value="NZ_BAABJZ010000089.1"/>
</dbReference>
<feature type="domain" description="Phasin" evidence="1">
    <location>
        <begin position="7"/>
        <end position="104"/>
    </location>
</feature>
<protein>
    <recommendedName>
        <fullName evidence="1">Phasin domain-containing protein</fullName>
    </recommendedName>
</protein>
<gene>
    <name evidence="2" type="ORF">GCM10023333_27470</name>
</gene>
<dbReference type="Proteomes" id="UP001499988">
    <property type="component" value="Unassembled WGS sequence"/>
</dbReference>
<comment type="caution">
    <text evidence="2">The sequence shown here is derived from an EMBL/GenBank/DDBJ whole genome shotgun (WGS) entry which is preliminary data.</text>
</comment>
<dbReference type="EMBL" id="BAABJZ010000089">
    <property type="protein sequence ID" value="GAA4892730.1"/>
    <property type="molecule type" value="Genomic_DNA"/>
</dbReference>
<organism evidence="2 3">
    <name type="scientific">Ferrimonas pelagia</name>
    <dbReference type="NCBI Taxonomy" id="1177826"/>
    <lineage>
        <taxon>Bacteria</taxon>
        <taxon>Pseudomonadati</taxon>
        <taxon>Pseudomonadota</taxon>
        <taxon>Gammaproteobacteria</taxon>
        <taxon>Alteromonadales</taxon>
        <taxon>Ferrimonadaceae</taxon>
        <taxon>Ferrimonas</taxon>
    </lineage>
</organism>
<sequence>MINDMKQQFDDGLQRTIENQVKLSELNVQFANEVALRSNSYLTELFTAGAETGRSLTECKTPMQVIEKQQEFAANCQSKAESYVKANVEALTALNKTVTELFSAFVPTAAAPAPAPRRKTKAAE</sequence>
<dbReference type="InterPro" id="IPR018968">
    <property type="entry name" value="Phasin"/>
</dbReference>
<keyword evidence="3" id="KW-1185">Reference proteome</keyword>
<name>A0ABP9F4T1_9GAMM</name>
<proteinExistence type="predicted"/>
<dbReference type="Pfam" id="PF09361">
    <property type="entry name" value="Phasin_2"/>
    <property type="match status" value="1"/>
</dbReference>